<dbReference type="EMBL" id="RPFZ01000001">
    <property type="protein sequence ID" value="RPF72302.1"/>
    <property type="molecule type" value="Genomic_DNA"/>
</dbReference>
<dbReference type="AlphaFoldDB" id="A0A3N5DKR6"/>
<accession>A0A3N5DKR6</accession>
<proteinExistence type="predicted"/>
<feature type="chain" id="PRO_5018033481" evidence="1">
    <location>
        <begin position="24"/>
        <end position="179"/>
    </location>
</feature>
<reference evidence="2 3" key="1">
    <citation type="submission" date="2018-11" db="EMBL/GenBank/DDBJ databases">
        <title>Erythrobacter spongiae sp. nov., isolated from a marine sponge.</title>
        <authorList>
            <person name="Zhuang L."/>
            <person name="Luo L."/>
        </authorList>
    </citation>
    <scope>NUCLEOTIDE SEQUENCE [LARGE SCALE GENOMIC DNA]</scope>
    <source>
        <strain evidence="2 3">HN-E23</strain>
    </source>
</reference>
<dbReference type="Proteomes" id="UP000275232">
    <property type="component" value="Unassembled WGS sequence"/>
</dbReference>
<protein>
    <submittedName>
        <fullName evidence="2">DUF3617 domain-containing protein</fullName>
    </submittedName>
</protein>
<keyword evidence="3" id="KW-1185">Reference proteome</keyword>
<dbReference type="RefSeq" id="WP_123881640.1">
    <property type="nucleotide sequence ID" value="NZ_RPFZ01000001.1"/>
</dbReference>
<name>A0A3N5DKR6_9SPHN</name>
<evidence type="ECO:0000313" key="3">
    <source>
        <dbReference type="Proteomes" id="UP000275232"/>
    </source>
</evidence>
<evidence type="ECO:0000313" key="2">
    <source>
        <dbReference type="EMBL" id="RPF72302.1"/>
    </source>
</evidence>
<dbReference type="PROSITE" id="PS51257">
    <property type="entry name" value="PROKAR_LIPOPROTEIN"/>
    <property type="match status" value="1"/>
</dbReference>
<comment type="caution">
    <text evidence="2">The sequence shown here is derived from an EMBL/GenBank/DDBJ whole genome shotgun (WGS) entry which is preliminary data.</text>
</comment>
<gene>
    <name evidence="2" type="ORF">EG799_12220</name>
</gene>
<keyword evidence="1" id="KW-0732">Signal</keyword>
<sequence length="179" mass="19374">MRIRHRVFALAIALTLAACGSDADEDLSGEALSMDDVMAEAEDGGIVPQPGEYRTRLELVEMSLPGMPEDRMDMVRRAFAEGAGQNNTYCVTGDMDREEWISQMTDNDCSVSRFSAEGGDVDLSMTCRAADGPQGTISMTGTADETSSDMQMQFQQPVPGMGDASVRLRVRSERIGDCA</sequence>
<dbReference type="Pfam" id="PF12276">
    <property type="entry name" value="DUF3617"/>
    <property type="match status" value="1"/>
</dbReference>
<dbReference type="OrthoDB" id="7405484at2"/>
<dbReference type="InterPro" id="IPR022061">
    <property type="entry name" value="DUF3617"/>
</dbReference>
<feature type="signal peptide" evidence="1">
    <location>
        <begin position="1"/>
        <end position="23"/>
    </location>
</feature>
<evidence type="ECO:0000256" key="1">
    <source>
        <dbReference type="SAM" id="SignalP"/>
    </source>
</evidence>
<organism evidence="2 3">
    <name type="scientific">Aurantiacibacter spongiae</name>
    <dbReference type="NCBI Taxonomy" id="2488860"/>
    <lineage>
        <taxon>Bacteria</taxon>
        <taxon>Pseudomonadati</taxon>
        <taxon>Pseudomonadota</taxon>
        <taxon>Alphaproteobacteria</taxon>
        <taxon>Sphingomonadales</taxon>
        <taxon>Erythrobacteraceae</taxon>
        <taxon>Aurantiacibacter</taxon>
    </lineage>
</organism>